<organism evidence="2 3">
    <name type="scientific">Erwinia psidii</name>
    <dbReference type="NCBI Taxonomy" id="69224"/>
    <lineage>
        <taxon>Bacteria</taxon>
        <taxon>Pseudomonadati</taxon>
        <taxon>Pseudomonadota</taxon>
        <taxon>Gammaproteobacteria</taxon>
        <taxon>Enterobacterales</taxon>
        <taxon>Erwiniaceae</taxon>
        <taxon>Erwinia</taxon>
    </lineage>
</organism>
<dbReference type="AlphaFoldDB" id="A0A3N6RYF9"/>
<dbReference type="EMBL" id="RHHM01000007">
    <property type="protein sequence ID" value="RQM38184.1"/>
    <property type="molecule type" value="Genomic_DNA"/>
</dbReference>
<evidence type="ECO:0000256" key="1">
    <source>
        <dbReference type="ARBA" id="ARBA00009460"/>
    </source>
</evidence>
<dbReference type="RefSeq" id="WP_124233089.1">
    <property type="nucleotide sequence ID" value="NZ_RHHM01000007.1"/>
</dbReference>
<dbReference type="InterPro" id="IPR011009">
    <property type="entry name" value="Kinase-like_dom_sf"/>
</dbReference>
<name>A0A3N6RYF9_9GAMM</name>
<evidence type="ECO:0008006" key="4">
    <source>
        <dbReference type="Google" id="ProtNLM"/>
    </source>
</evidence>
<dbReference type="SUPFAM" id="SSF56112">
    <property type="entry name" value="Protein kinase-like (PK-like)"/>
    <property type="match status" value="1"/>
</dbReference>
<dbReference type="Gene3D" id="3.90.1200.10">
    <property type="match status" value="1"/>
</dbReference>
<dbReference type="OrthoDB" id="6533705at2"/>
<dbReference type="InterPro" id="IPR016477">
    <property type="entry name" value="Fructo-/Ketosamine-3-kinase"/>
</dbReference>
<accession>A0A3N6RYF9</accession>
<dbReference type="Pfam" id="PF03881">
    <property type="entry name" value="Fructosamin_kin"/>
    <property type="match status" value="1"/>
</dbReference>
<keyword evidence="3" id="KW-1185">Reference proteome</keyword>
<proteinExistence type="inferred from homology"/>
<sequence>MEQLRSELSLVLGETLSRLECISEHPPYSLWSLYDGQGHSLPLVAKYFNIKGIATQEAYKLSMLARESVVRIPTVYGLVVSQQQPQHEVLLMQRMGGVSAEAPTRTPQRWLQLQGQIVEAMLAWHRIDSHGLVGNVDSTQENHWSAWYAQRVETLWSVLSLMRPQTLSVENWQILFRSRQELARLFEDFGDPCVMIHGDLRLRNMLRHPRRDELLSFINPAPILWAPREYELFRLGEEAPSEALFFHYLKQAPVAEGFIARRWLYTLWDEMEQLIHTGRFNRDRVERAAHALLLWLH</sequence>
<protein>
    <recommendedName>
        <fullName evidence="4">Aminoglycoside phosphotransferase domain-containing protein</fullName>
    </recommendedName>
</protein>
<evidence type="ECO:0000313" key="3">
    <source>
        <dbReference type="Proteomes" id="UP000279457"/>
    </source>
</evidence>
<comment type="caution">
    <text evidence="2">The sequence shown here is derived from an EMBL/GenBank/DDBJ whole genome shotgun (WGS) entry which is preliminary data.</text>
</comment>
<comment type="similarity">
    <text evidence="1">Belongs to the fructosamine kinase family.</text>
</comment>
<evidence type="ECO:0000313" key="2">
    <source>
        <dbReference type="EMBL" id="RQM38184.1"/>
    </source>
</evidence>
<reference evidence="2 3" key="1">
    <citation type="submission" date="2018-10" db="EMBL/GenBank/DDBJ databases">
        <title>Draft genome sequence for the type isolate of Erwinia psidii, agent causal of bacterial blight in guava (Psidium guajava) and wilt and die-back of Eucalyptus spp.</title>
        <authorList>
            <person name="Hermenegildo P.S."/>
            <person name="Santos S.A."/>
            <person name="Guimaraes L.M.S."/>
            <person name="Vidigal P.M.P."/>
            <person name="Pereira I.C."/>
            <person name="Badel J.L."/>
            <person name="Alfenas-Zerbini P."/>
            <person name="Ferreira M.A.S.V."/>
            <person name="Alfenas A.C."/>
        </authorList>
    </citation>
    <scope>NUCLEOTIDE SEQUENCE [LARGE SCALE GENOMIC DNA]</scope>
    <source>
        <strain evidence="2 3">IBSBF 435</strain>
    </source>
</reference>
<dbReference type="Proteomes" id="UP000279457">
    <property type="component" value="Unassembled WGS sequence"/>
</dbReference>
<gene>
    <name evidence="2" type="ORF">EB241_10545</name>
</gene>
<dbReference type="NCBIfam" id="NF007890">
    <property type="entry name" value="PRK10593.1"/>
    <property type="match status" value="1"/>
</dbReference>